<dbReference type="SUPFAM" id="SSF52206">
    <property type="entry name" value="Hypothetical protein MTH538"/>
    <property type="match status" value="1"/>
</dbReference>
<reference evidence="3" key="1">
    <citation type="journal article" date="2019" name="Int. J. Syst. Evol. Microbiol.">
        <title>The Global Catalogue of Microorganisms (GCM) 10K type strain sequencing project: providing services to taxonomists for standard genome sequencing and annotation.</title>
        <authorList>
            <consortium name="The Broad Institute Genomics Platform"/>
            <consortium name="The Broad Institute Genome Sequencing Center for Infectious Disease"/>
            <person name="Wu L."/>
            <person name="Ma J."/>
        </authorList>
    </citation>
    <scope>NUCLEOTIDE SEQUENCE [LARGE SCALE GENOMIC DNA]</scope>
    <source>
        <strain evidence="3">KCTC 23299</strain>
    </source>
</reference>
<dbReference type="InterPro" id="IPR015032">
    <property type="entry name" value="ThsB__TIR-like_domain"/>
</dbReference>
<proteinExistence type="predicted"/>
<keyword evidence="3" id="KW-1185">Reference proteome</keyword>
<organism evidence="2 3">
    <name type="scientific">Terrimonas rubra</name>
    <dbReference type="NCBI Taxonomy" id="1035890"/>
    <lineage>
        <taxon>Bacteria</taxon>
        <taxon>Pseudomonadati</taxon>
        <taxon>Bacteroidota</taxon>
        <taxon>Chitinophagia</taxon>
        <taxon>Chitinophagales</taxon>
        <taxon>Chitinophagaceae</taxon>
        <taxon>Terrimonas</taxon>
    </lineage>
</organism>
<evidence type="ECO:0000313" key="3">
    <source>
        <dbReference type="Proteomes" id="UP001597511"/>
    </source>
</evidence>
<comment type="caution">
    <text evidence="2">The sequence shown here is derived from an EMBL/GenBank/DDBJ whole genome shotgun (WGS) entry which is preliminary data.</text>
</comment>
<evidence type="ECO:0000259" key="1">
    <source>
        <dbReference type="Pfam" id="PF08937"/>
    </source>
</evidence>
<accession>A0ABW6A1I2</accession>
<dbReference type="Pfam" id="PF08937">
    <property type="entry name" value="ThsB_TIR"/>
    <property type="match status" value="1"/>
</dbReference>
<gene>
    <name evidence="2" type="ORF">ACFS6H_00225</name>
</gene>
<protein>
    <submittedName>
        <fullName evidence="2">TIR domain-containing protein</fullName>
    </submittedName>
</protein>
<name>A0ABW6A1I2_9BACT</name>
<feature type="domain" description="Thoeris protein ThsB TIR-like" evidence="1">
    <location>
        <begin position="7"/>
        <end position="99"/>
    </location>
</feature>
<dbReference type="Proteomes" id="UP001597511">
    <property type="component" value="Unassembled WGS sequence"/>
</dbReference>
<dbReference type="RefSeq" id="WP_386093637.1">
    <property type="nucleotide sequence ID" value="NZ_JBHUOZ010000001.1"/>
</dbReference>
<dbReference type="InterPro" id="IPR036490">
    <property type="entry name" value="ThsB_TIR-like_sf"/>
</dbReference>
<evidence type="ECO:0000313" key="2">
    <source>
        <dbReference type="EMBL" id="MFD2918108.1"/>
    </source>
</evidence>
<dbReference type="EMBL" id="JBHUOZ010000001">
    <property type="protein sequence ID" value="MFD2918108.1"/>
    <property type="molecule type" value="Genomic_DNA"/>
</dbReference>
<sequence length="159" mass="18191">MAKRQIFYSFHYDNDVFRVQQIRNIGALEENQPVSINDWEKVKQGGPRAIEQWIDSNLKGKSCLIVLIGTETYSRPWVKYEIEKAWRDGKGVLGVYIHNINCMKNGRCNQGLNPFEYTYTPGGVKLSGLVRTYNPAAGNAYSNIADNLEQWVETAINDR</sequence>
<dbReference type="Gene3D" id="3.40.50.9200">
    <property type="entry name" value="Hypothetical protein MTH538"/>
    <property type="match status" value="1"/>
</dbReference>